<protein>
    <submittedName>
        <fullName evidence="2">Uncharacterized protein</fullName>
    </submittedName>
</protein>
<name>A0A4Y7IC21_PAPSO</name>
<keyword evidence="3" id="KW-1185">Reference proteome</keyword>
<evidence type="ECO:0000256" key="1">
    <source>
        <dbReference type="SAM" id="MobiDB-lite"/>
    </source>
</evidence>
<dbReference type="Proteomes" id="UP000316621">
    <property type="component" value="Chromosome 1"/>
</dbReference>
<evidence type="ECO:0000313" key="3">
    <source>
        <dbReference type="Proteomes" id="UP000316621"/>
    </source>
</evidence>
<gene>
    <name evidence="2" type="ORF">C5167_039411</name>
</gene>
<organism evidence="2 3">
    <name type="scientific">Papaver somniferum</name>
    <name type="common">Opium poppy</name>
    <dbReference type="NCBI Taxonomy" id="3469"/>
    <lineage>
        <taxon>Eukaryota</taxon>
        <taxon>Viridiplantae</taxon>
        <taxon>Streptophyta</taxon>
        <taxon>Embryophyta</taxon>
        <taxon>Tracheophyta</taxon>
        <taxon>Spermatophyta</taxon>
        <taxon>Magnoliopsida</taxon>
        <taxon>Ranunculales</taxon>
        <taxon>Papaveraceae</taxon>
        <taxon>Papaveroideae</taxon>
        <taxon>Papaver</taxon>
    </lineage>
</organism>
<dbReference type="Gramene" id="RZC46463">
    <property type="protein sequence ID" value="RZC46463"/>
    <property type="gene ID" value="C5167_039411"/>
</dbReference>
<proteinExistence type="predicted"/>
<accession>A0A4Y7IC21</accession>
<reference evidence="2 3" key="1">
    <citation type="journal article" date="2018" name="Science">
        <title>The opium poppy genome and morphinan production.</title>
        <authorList>
            <person name="Guo L."/>
            <person name="Winzer T."/>
            <person name="Yang X."/>
            <person name="Li Y."/>
            <person name="Ning Z."/>
            <person name="He Z."/>
            <person name="Teodor R."/>
            <person name="Lu Y."/>
            <person name="Bowser T.A."/>
            <person name="Graham I.A."/>
            <person name="Ye K."/>
        </authorList>
    </citation>
    <scope>NUCLEOTIDE SEQUENCE [LARGE SCALE GENOMIC DNA]</scope>
    <source>
        <strain evidence="3">cv. HN1</strain>
        <tissue evidence="2">Leaves</tissue>
    </source>
</reference>
<feature type="region of interest" description="Disordered" evidence="1">
    <location>
        <begin position="32"/>
        <end position="65"/>
    </location>
</feature>
<feature type="compositionally biased region" description="Basic residues" evidence="1">
    <location>
        <begin position="52"/>
        <end position="62"/>
    </location>
</feature>
<dbReference type="AlphaFoldDB" id="A0A4Y7IC21"/>
<evidence type="ECO:0000313" key="2">
    <source>
        <dbReference type="EMBL" id="RZC46463.1"/>
    </source>
</evidence>
<sequence length="169" mass="18871">MDTLMRNTSLAFSRHGQSDNYSSVPYEILNHDHDDSNGTSWTEKNGVMGSRRAPRTSSKRKKEQVVPYMMSSVSYRRDRAKNRQIFLKSYKLTYSIETKSIESDNNSLKSGAARRLTKACVKVKSALVAIVRFVNIDSSLRACAVSGPPAICGSTPTSVIQPVHRSIRK</sequence>
<dbReference type="EMBL" id="CM010715">
    <property type="protein sequence ID" value="RZC46463.1"/>
    <property type="molecule type" value="Genomic_DNA"/>
</dbReference>